<dbReference type="NCBIfam" id="TIGR01439">
    <property type="entry name" value="lp_hng_hel_AbrB"/>
    <property type="match status" value="1"/>
</dbReference>
<dbReference type="InterPro" id="IPR007159">
    <property type="entry name" value="SpoVT-AbrB_dom"/>
</dbReference>
<dbReference type="Proteomes" id="UP000236497">
    <property type="component" value="Unassembled WGS sequence"/>
</dbReference>
<reference evidence="3 4" key="1">
    <citation type="submission" date="2015-06" db="EMBL/GenBank/DDBJ databases">
        <authorList>
            <person name="Wibberg Daniel"/>
        </authorList>
    </citation>
    <scope>NUCLEOTIDE SEQUENCE [LARGE SCALE GENOMIC DNA]</scope>
    <source>
        <strain evidence="3 4">T3/55T</strain>
    </source>
</reference>
<sequence>MKNTGIVRRLDDLGRVVIPMEIRKTRDIKEGDPIEIYVEGDMICLRKMPEKSCGICGGTDNLVEVDGTYICLEHAYKLLKRVEEVKRC</sequence>
<protein>
    <recommendedName>
        <fullName evidence="2">SpoVT-AbrB domain-containing protein</fullName>
    </recommendedName>
</protein>
<evidence type="ECO:0000313" key="3">
    <source>
        <dbReference type="EMBL" id="CRZ34955.1"/>
    </source>
</evidence>
<dbReference type="Gene3D" id="2.10.260.10">
    <property type="match status" value="1"/>
</dbReference>
<proteinExistence type="predicted"/>
<dbReference type="PANTHER" id="PTHR36432:SF1">
    <property type="entry name" value="STAGE V SPORULATION PROTEIN T"/>
    <property type="match status" value="1"/>
</dbReference>
<dbReference type="RefSeq" id="WP_103203053.1">
    <property type="nucleotide sequence ID" value="NZ_CVTD020000017.1"/>
</dbReference>
<evidence type="ECO:0000256" key="1">
    <source>
        <dbReference type="PROSITE-ProRule" id="PRU01076"/>
    </source>
</evidence>
<dbReference type="SUPFAM" id="SSF89447">
    <property type="entry name" value="AbrB/MazE/MraZ-like"/>
    <property type="match status" value="1"/>
</dbReference>
<dbReference type="GO" id="GO:0003677">
    <property type="term" value="F:DNA binding"/>
    <property type="evidence" value="ECO:0007669"/>
    <property type="project" value="UniProtKB-UniRule"/>
</dbReference>
<dbReference type="InterPro" id="IPR037914">
    <property type="entry name" value="SpoVT-AbrB_sf"/>
</dbReference>
<dbReference type="PANTHER" id="PTHR36432">
    <property type="match status" value="1"/>
</dbReference>
<dbReference type="Pfam" id="PF04014">
    <property type="entry name" value="MazE_antitoxin"/>
    <property type="match status" value="1"/>
</dbReference>
<name>A0A0H5SIN4_HERHM</name>
<accession>A0A0H5SIN4</accession>
<dbReference type="SMART" id="SM00966">
    <property type="entry name" value="SpoVT_AbrB"/>
    <property type="match status" value="1"/>
</dbReference>
<evidence type="ECO:0000313" key="4">
    <source>
        <dbReference type="Proteomes" id="UP000236497"/>
    </source>
</evidence>
<gene>
    <name evidence="3" type="ORF">HHT355_1755</name>
</gene>
<dbReference type="PROSITE" id="PS51740">
    <property type="entry name" value="SPOVT_ABRB"/>
    <property type="match status" value="1"/>
</dbReference>
<organism evidence="3 4">
    <name type="scientific">Herbinix hemicellulosilytica</name>
    <dbReference type="NCBI Taxonomy" id="1564487"/>
    <lineage>
        <taxon>Bacteria</taxon>
        <taxon>Bacillati</taxon>
        <taxon>Bacillota</taxon>
        <taxon>Clostridia</taxon>
        <taxon>Lachnospirales</taxon>
        <taxon>Lachnospiraceae</taxon>
        <taxon>Herbinix</taxon>
    </lineage>
</organism>
<feature type="domain" description="SpoVT-AbrB" evidence="2">
    <location>
        <begin position="5"/>
        <end position="50"/>
    </location>
</feature>
<dbReference type="InterPro" id="IPR052731">
    <property type="entry name" value="B_subtilis_Trans_State_Reg"/>
</dbReference>
<keyword evidence="4" id="KW-1185">Reference proteome</keyword>
<dbReference type="EMBL" id="CVTD020000017">
    <property type="protein sequence ID" value="CRZ34955.1"/>
    <property type="molecule type" value="Genomic_DNA"/>
</dbReference>
<dbReference type="OrthoDB" id="9782993at2"/>
<dbReference type="AlphaFoldDB" id="A0A0H5SIN4"/>
<evidence type="ECO:0000259" key="2">
    <source>
        <dbReference type="PROSITE" id="PS51740"/>
    </source>
</evidence>
<keyword evidence="1" id="KW-0238">DNA-binding</keyword>